<comment type="caution">
    <text evidence="1">The sequence shown here is derived from an EMBL/GenBank/DDBJ whole genome shotgun (WGS) entry which is preliminary data.</text>
</comment>
<dbReference type="Proteomes" id="UP000789920">
    <property type="component" value="Unassembled WGS sequence"/>
</dbReference>
<name>A0ACA9QVD1_9GLOM</name>
<protein>
    <submittedName>
        <fullName evidence="1">35333_t:CDS:1</fullName>
    </submittedName>
</protein>
<accession>A0ACA9QVD1</accession>
<gene>
    <name evidence="1" type="ORF">RPERSI_LOCUS15792</name>
</gene>
<reference evidence="1" key="1">
    <citation type="submission" date="2021-06" db="EMBL/GenBank/DDBJ databases">
        <authorList>
            <person name="Kallberg Y."/>
            <person name="Tangrot J."/>
            <person name="Rosling A."/>
        </authorList>
    </citation>
    <scope>NUCLEOTIDE SEQUENCE</scope>
    <source>
        <strain evidence="1">MA461A</strain>
    </source>
</reference>
<dbReference type="EMBL" id="CAJVQC010038344">
    <property type="protein sequence ID" value="CAG8765932.1"/>
    <property type="molecule type" value="Genomic_DNA"/>
</dbReference>
<sequence>MNELKTLLKKTNINFIQLIDCEADDLIASFIQQKTPNADTIFDIFTRDKDLLQLLDKNVNILKYIDGKATLYTYENFCQEYNFRPNNYVDYLSLLGDNVDNIEGVKGIGPVSAKKLIQQFEIVENVYQQIDNLPENTKKLLTDKEKVVYLNKKIISLEKNIDLSGEKIPECDFN</sequence>
<keyword evidence="2" id="KW-1185">Reference proteome</keyword>
<organism evidence="1 2">
    <name type="scientific">Racocetra persica</name>
    <dbReference type="NCBI Taxonomy" id="160502"/>
    <lineage>
        <taxon>Eukaryota</taxon>
        <taxon>Fungi</taxon>
        <taxon>Fungi incertae sedis</taxon>
        <taxon>Mucoromycota</taxon>
        <taxon>Glomeromycotina</taxon>
        <taxon>Glomeromycetes</taxon>
        <taxon>Diversisporales</taxon>
        <taxon>Gigasporaceae</taxon>
        <taxon>Racocetra</taxon>
    </lineage>
</organism>
<evidence type="ECO:0000313" key="1">
    <source>
        <dbReference type="EMBL" id="CAG8765932.1"/>
    </source>
</evidence>
<evidence type="ECO:0000313" key="2">
    <source>
        <dbReference type="Proteomes" id="UP000789920"/>
    </source>
</evidence>
<proteinExistence type="predicted"/>